<dbReference type="CDD" id="cd00090">
    <property type="entry name" value="HTH_ARSR"/>
    <property type="match status" value="1"/>
</dbReference>
<dbReference type="SUPFAM" id="SSF46785">
    <property type="entry name" value="Winged helix' DNA-binding domain"/>
    <property type="match status" value="1"/>
</dbReference>
<dbReference type="PROSITE" id="PS50931">
    <property type="entry name" value="HTH_LYSR"/>
    <property type="match status" value="1"/>
</dbReference>
<keyword evidence="2" id="KW-0805">Transcription regulation</keyword>
<protein>
    <submittedName>
        <fullName evidence="6">DNA-binding transcriptional LysR family regulator</fullName>
    </submittedName>
</protein>
<evidence type="ECO:0000259" key="5">
    <source>
        <dbReference type="PROSITE" id="PS50931"/>
    </source>
</evidence>
<evidence type="ECO:0000256" key="2">
    <source>
        <dbReference type="ARBA" id="ARBA00023015"/>
    </source>
</evidence>
<feature type="domain" description="HTH lysR-type" evidence="5">
    <location>
        <begin position="1"/>
        <end position="58"/>
    </location>
</feature>
<dbReference type="InterPro" id="IPR036388">
    <property type="entry name" value="WH-like_DNA-bd_sf"/>
</dbReference>
<gene>
    <name evidence="6" type="ORF">M2152_000595</name>
</gene>
<evidence type="ECO:0000313" key="6">
    <source>
        <dbReference type="EMBL" id="MDH6180413.1"/>
    </source>
</evidence>
<dbReference type="Pfam" id="PF03466">
    <property type="entry name" value="LysR_substrate"/>
    <property type="match status" value="1"/>
</dbReference>
<proteinExistence type="inferred from homology"/>
<dbReference type="PANTHER" id="PTHR30346">
    <property type="entry name" value="TRANSCRIPTIONAL DUAL REGULATOR HCAR-RELATED"/>
    <property type="match status" value="1"/>
</dbReference>
<accession>A0ABT6KLT9</accession>
<reference evidence="6 7" key="1">
    <citation type="submission" date="2023-04" db="EMBL/GenBank/DDBJ databases">
        <title>Genome Encyclopedia of Bacteria and Archaea VI: Functional Genomics of Type Strains.</title>
        <authorList>
            <person name="Whitman W."/>
        </authorList>
    </citation>
    <scope>NUCLEOTIDE SEQUENCE [LARGE SCALE GENOMIC DNA]</scope>
    <source>
        <strain evidence="6 7">SG_E_30_P1</strain>
    </source>
</reference>
<dbReference type="InterPro" id="IPR000847">
    <property type="entry name" value="LysR_HTH_N"/>
</dbReference>
<evidence type="ECO:0000256" key="3">
    <source>
        <dbReference type="ARBA" id="ARBA00023125"/>
    </source>
</evidence>
<dbReference type="Gene3D" id="3.40.190.10">
    <property type="entry name" value="Periplasmic binding protein-like II"/>
    <property type="match status" value="2"/>
</dbReference>
<evidence type="ECO:0000256" key="4">
    <source>
        <dbReference type="ARBA" id="ARBA00023163"/>
    </source>
</evidence>
<dbReference type="InterPro" id="IPR005119">
    <property type="entry name" value="LysR_subst-bd"/>
</dbReference>
<dbReference type="RefSeq" id="WP_322132765.1">
    <property type="nucleotide sequence ID" value="NZ_CP085036.1"/>
</dbReference>
<dbReference type="EMBL" id="JARXVQ010000001">
    <property type="protein sequence ID" value="MDH6180413.1"/>
    <property type="molecule type" value="Genomic_DNA"/>
</dbReference>
<dbReference type="Proteomes" id="UP001160142">
    <property type="component" value="Unassembled WGS sequence"/>
</dbReference>
<organism evidence="6 7">
    <name type="scientific">Antiquaquibacter oligotrophicus</name>
    <dbReference type="NCBI Taxonomy" id="2880260"/>
    <lineage>
        <taxon>Bacteria</taxon>
        <taxon>Bacillati</taxon>
        <taxon>Actinomycetota</taxon>
        <taxon>Actinomycetes</taxon>
        <taxon>Micrococcales</taxon>
        <taxon>Microbacteriaceae</taxon>
        <taxon>Antiquaquibacter</taxon>
    </lineage>
</organism>
<dbReference type="InterPro" id="IPR036390">
    <property type="entry name" value="WH_DNA-bd_sf"/>
</dbReference>
<keyword evidence="3 6" id="KW-0238">DNA-binding</keyword>
<comment type="caution">
    <text evidence="6">The sequence shown here is derived from an EMBL/GenBank/DDBJ whole genome shotgun (WGS) entry which is preliminary data.</text>
</comment>
<keyword evidence="4" id="KW-0804">Transcription</keyword>
<name>A0ABT6KLT9_9MICO</name>
<dbReference type="Pfam" id="PF00126">
    <property type="entry name" value="HTH_1"/>
    <property type="match status" value="1"/>
</dbReference>
<keyword evidence="7" id="KW-1185">Reference proteome</keyword>
<dbReference type="PANTHER" id="PTHR30346:SF29">
    <property type="entry name" value="LYSR SUBSTRATE-BINDING"/>
    <property type="match status" value="1"/>
</dbReference>
<sequence>MDIRRLELLRELADRGSVTAVARATHRTASAVSQQLKVLEREAGVPLTERSGRGIHLTAAGRELARTATDVAIAIERAEAVWEDFRSQPRGEVTLATFPSGGQMLLPGLLTAVDALPGLTLACSDLDHFLDEPEDLTADFDVVVIDSPDLQPEWTHKRLSVTELMWEPLDVALPENHPLGSKRALKPGDLTDETWIGVPAGLPFDRILRDIEAANGTPARIAQRIADNGVVEALVAAGHGIAILPRFTTRDRENGLITRPLEGIRSRRLISALTRPDRAERPSVRAVVRALSDIASRFARDHATG</sequence>
<dbReference type="Gene3D" id="1.10.10.10">
    <property type="entry name" value="Winged helix-like DNA-binding domain superfamily/Winged helix DNA-binding domain"/>
    <property type="match status" value="1"/>
</dbReference>
<evidence type="ECO:0000313" key="7">
    <source>
        <dbReference type="Proteomes" id="UP001160142"/>
    </source>
</evidence>
<dbReference type="SUPFAM" id="SSF53850">
    <property type="entry name" value="Periplasmic binding protein-like II"/>
    <property type="match status" value="1"/>
</dbReference>
<dbReference type="GO" id="GO:0003677">
    <property type="term" value="F:DNA binding"/>
    <property type="evidence" value="ECO:0007669"/>
    <property type="project" value="UniProtKB-KW"/>
</dbReference>
<comment type="similarity">
    <text evidence="1">Belongs to the LysR transcriptional regulatory family.</text>
</comment>
<evidence type="ECO:0000256" key="1">
    <source>
        <dbReference type="ARBA" id="ARBA00009437"/>
    </source>
</evidence>
<dbReference type="InterPro" id="IPR011991">
    <property type="entry name" value="ArsR-like_HTH"/>
</dbReference>